<feature type="binding site" evidence="7">
    <location>
        <position position="523"/>
    </location>
    <ligand>
        <name>S-adenosyl-L-methionine</name>
        <dbReference type="ChEBI" id="CHEBI:59789"/>
    </ligand>
</feature>
<evidence type="ECO:0000256" key="2">
    <source>
        <dbReference type="ARBA" id="ARBA00022552"/>
    </source>
</evidence>
<dbReference type="Gene3D" id="3.40.50.150">
    <property type="entry name" value="Vaccinia Virus protein VP39"/>
    <property type="match status" value="1"/>
</dbReference>
<dbReference type="Proteomes" id="UP001164746">
    <property type="component" value="Chromosome 13"/>
</dbReference>
<dbReference type="PANTHER" id="PTHR11727">
    <property type="entry name" value="DIMETHYLADENOSINE TRANSFERASE"/>
    <property type="match status" value="1"/>
</dbReference>
<keyword evidence="4 7" id="KW-0808">Transferase</keyword>
<dbReference type="InterPro" id="IPR011530">
    <property type="entry name" value="rRNA_adenine_dimethylase"/>
</dbReference>
<dbReference type="EMBL" id="CP111024">
    <property type="protein sequence ID" value="WAR22912.1"/>
    <property type="molecule type" value="Genomic_DNA"/>
</dbReference>
<dbReference type="SMART" id="SM00650">
    <property type="entry name" value="rADc"/>
    <property type="match status" value="1"/>
</dbReference>
<gene>
    <name evidence="10" type="ORF">MAR_036581</name>
</gene>
<feature type="domain" description="Ribosomal RNA adenine methylase transferase N-terminal" evidence="9">
    <location>
        <begin position="528"/>
        <end position="718"/>
    </location>
</feature>
<dbReference type="InterPro" id="IPR020598">
    <property type="entry name" value="rRNA_Ade_methylase_Trfase_N"/>
</dbReference>
<feature type="binding site" evidence="7">
    <location>
        <position position="548"/>
    </location>
    <ligand>
        <name>S-adenosyl-L-methionine</name>
        <dbReference type="ChEBI" id="CHEBI:59789"/>
    </ligand>
</feature>
<evidence type="ECO:0000256" key="4">
    <source>
        <dbReference type="ARBA" id="ARBA00022679"/>
    </source>
</evidence>
<dbReference type="InterPro" id="IPR029063">
    <property type="entry name" value="SAM-dependent_MTases_sf"/>
</dbReference>
<evidence type="ECO:0000256" key="5">
    <source>
        <dbReference type="ARBA" id="ARBA00022691"/>
    </source>
</evidence>
<evidence type="ECO:0000256" key="7">
    <source>
        <dbReference type="PROSITE-ProRule" id="PRU01026"/>
    </source>
</evidence>
<feature type="binding site" evidence="7">
    <location>
        <position position="625"/>
    </location>
    <ligand>
        <name>S-adenosyl-L-methionine</name>
        <dbReference type="ChEBI" id="CHEBI:59789"/>
    </ligand>
</feature>
<keyword evidence="3 7" id="KW-0489">Methyltransferase</keyword>
<evidence type="ECO:0000256" key="1">
    <source>
        <dbReference type="ARBA" id="ARBA00004173"/>
    </source>
</evidence>
<dbReference type="NCBIfam" id="TIGR00755">
    <property type="entry name" value="ksgA"/>
    <property type="match status" value="1"/>
</dbReference>
<accession>A0ABY7FL98</accession>
<dbReference type="PROSITE" id="PS51689">
    <property type="entry name" value="SAM_RNA_A_N6_MT"/>
    <property type="match status" value="1"/>
</dbReference>
<evidence type="ECO:0000256" key="3">
    <source>
        <dbReference type="ARBA" id="ARBA00022603"/>
    </source>
</evidence>
<keyword evidence="5 7" id="KW-0949">S-adenosyl-L-methionine</keyword>
<evidence type="ECO:0000256" key="8">
    <source>
        <dbReference type="RuleBase" id="RU362106"/>
    </source>
</evidence>
<dbReference type="InterPro" id="IPR023165">
    <property type="entry name" value="rRNA_Ade_diMease-like_C"/>
</dbReference>
<protein>
    <recommendedName>
        <fullName evidence="8">rRNA adenine N(6)-methyltransferase</fullName>
        <ecNumber evidence="8">2.1.1.-</ecNumber>
    </recommendedName>
</protein>
<feature type="binding site" evidence="7">
    <location>
        <position position="570"/>
    </location>
    <ligand>
        <name>S-adenosyl-L-methionine</name>
        <dbReference type="ChEBI" id="CHEBI:59789"/>
    </ligand>
</feature>
<dbReference type="EC" id="2.1.1.-" evidence="8"/>
<comment type="subcellular location">
    <subcellularLocation>
        <location evidence="1">Mitochondrion</location>
    </subcellularLocation>
</comment>
<dbReference type="Pfam" id="PF00398">
    <property type="entry name" value="RrnaAD"/>
    <property type="match status" value="1"/>
</dbReference>
<comment type="similarity">
    <text evidence="7 8">Belongs to the class I-like SAM-binding methyltransferase superfamily. rRNA adenine N(6)-methyltransferase family.</text>
</comment>
<evidence type="ECO:0000313" key="11">
    <source>
        <dbReference type="Proteomes" id="UP001164746"/>
    </source>
</evidence>
<dbReference type="PANTHER" id="PTHR11727:SF17">
    <property type="entry name" value="DIMETHYLADENOSINE TRANSFERASE 1, MITOCHONDRIAL"/>
    <property type="match status" value="1"/>
</dbReference>
<proteinExistence type="inferred from homology"/>
<feature type="binding site" evidence="7">
    <location>
        <position position="595"/>
    </location>
    <ligand>
        <name>S-adenosyl-L-methionine</name>
        <dbReference type="ChEBI" id="CHEBI:59789"/>
    </ligand>
</feature>
<reference evidence="10" key="1">
    <citation type="submission" date="2022-11" db="EMBL/GenBank/DDBJ databases">
        <title>Centuries of genome instability and evolution in soft-shell clam transmissible cancer (bioRxiv).</title>
        <authorList>
            <person name="Hart S.F.M."/>
            <person name="Yonemitsu M.A."/>
            <person name="Giersch R.M."/>
            <person name="Beal B.F."/>
            <person name="Arriagada G."/>
            <person name="Davis B.W."/>
            <person name="Ostrander E.A."/>
            <person name="Goff S.P."/>
            <person name="Metzger M.J."/>
        </authorList>
    </citation>
    <scope>NUCLEOTIDE SEQUENCE</scope>
    <source>
        <strain evidence="10">MELC-2E11</strain>
        <tissue evidence="10">Siphon/mantle</tissue>
    </source>
</reference>
<dbReference type="SUPFAM" id="SSF53335">
    <property type="entry name" value="S-adenosyl-L-methionine-dependent methyltransferases"/>
    <property type="match status" value="1"/>
</dbReference>
<sequence>MPVADVTSESIVHWNDEDAVSDIVEPCEICDTLERRLGILVGTANWLSAVLLFNDHSPVLFTLSLGITRFCIFGDIDRGDLFAGNFALGSNLIESGSEDSDRVSSDDCIPPDLLLDMSDNRADRLDFSMNVLLLPLCLNDADDNVGSLKNLPDDPDSADDDRLDTLSGGRLGESICSLDSEKNRAPTGMMSTPCYLGFQWIASDHCLQANFYCDDPYVCLLRAPTYCPFQTHSGLYLAGGLTGDVVILKNYPGEAGRYQRMTTAPEFNGDCSYVVDLDESFEGLECLSLEYEVLETKDGSCLICENISMRFWSGIECWDLSCRLVAKAERPRCDWSPVLLTCSPDMFLEPSGKYNYPKHMNRLHLPSKDLPAEPLAPLPVSDSPSAPATQSPWLRVRMAGSSMRSGLSVSPSLLRSRDALSHWLMRADVVDTSNIGCRTAIVASNLCVGAKNRMCTTNVLHVSVRSVTCQWKLKTCINMADSATKLRSAHFYPVMRLPPLPTLQDIIRMYKLSAAQKLSQNFILDMTLNHKIVKLAGRLQGCQVCEVGPGPGGITRAILEAGVEHLYVIEKDRRFFPGLKMLADATGCLTAHQGDILRFSMENLFPEDFVKQWEDSPPNIHIIGNLPFNVATPLIFKYMESICDRTDAWRYGRVPLTLTFQKEVAERMVANPNDEQRCRMSVDVQNQCEVTLKKVIPGRAFVPPPDVDVGLVHFVPRTAPLINLPYRLVTKVTRTVFHHRQKMIKNNLVKLFPSDQKELVDEMLKHADIDPERRPVTVKNMEFARLCHAYNSICTRLPYILQYDHRNNTSVRQYEAIRHLEKELCSQLTNVSESKDNEEYIDSVITNCAEKPDSYPSKQLKDTRNK</sequence>
<feature type="binding site" evidence="7">
    <location>
        <position position="521"/>
    </location>
    <ligand>
        <name>S-adenosyl-L-methionine</name>
        <dbReference type="ChEBI" id="CHEBI:59789"/>
    </ligand>
</feature>
<organism evidence="10 11">
    <name type="scientific">Mya arenaria</name>
    <name type="common">Soft-shell clam</name>
    <dbReference type="NCBI Taxonomy" id="6604"/>
    <lineage>
        <taxon>Eukaryota</taxon>
        <taxon>Metazoa</taxon>
        <taxon>Spiralia</taxon>
        <taxon>Lophotrochozoa</taxon>
        <taxon>Mollusca</taxon>
        <taxon>Bivalvia</taxon>
        <taxon>Autobranchia</taxon>
        <taxon>Heteroconchia</taxon>
        <taxon>Euheterodonta</taxon>
        <taxon>Imparidentia</taxon>
        <taxon>Neoheterodontei</taxon>
        <taxon>Myida</taxon>
        <taxon>Myoidea</taxon>
        <taxon>Myidae</taxon>
        <taxon>Mya</taxon>
    </lineage>
</organism>
<evidence type="ECO:0000259" key="9">
    <source>
        <dbReference type="SMART" id="SM00650"/>
    </source>
</evidence>
<dbReference type="InterPro" id="IPR001737">
    <property type="entry name" value="KsgA/Erm"/>
</dbReference>
<evidence type="ECO:0000256" key="6">
    <source>
        <dbReference type="ARBA" id="ARBA00022884"/>
    </source>
</evidence>
<name>A0ABY7FL98_MYAAR</name>
<evidence type="ECO:0000313" key="10">
    <source>
        <dbReference type="EMBL" id="WAR22912.1"/>
    </source>
</evidence>
<keyword evidence="6 7" id="KW-0694">RNA-binding</keyword>
<keyword evidence="2 8" id="KW-0698">rRNA processing</keyword>
<dbReference type="Gene3D" id="1.10.8.100">
    <property type="entry name" value="Ribosomal RNA adenine dimethylase-like, domain 2"/>
    <property type="match status" value="1"/>
</dbReference>
<keyword evidence="11" id="KW-1185">Reference proteome</keyword>